<comment type="caution">
    <text evidence="2">The sequence shown here is derived from an EMBL/GenBank/DDBJ whole genome shotgun (WGS) entry which is preliminary data.</text>
</comment>
<accession>A0A4Z1K2L5</accession>
<feature type="compositionally biased region" description="Low complexity" evidence="1">
    <location>
        <begin position="80"/>
        <end position="92"/>
    </location>
</feature>
<evidence type="ECO:0000313" key="3">
    <source>
        <dbReference type="Proteomes" id="UP000297229"/>
    </source>
</evidence>
<reference evidence="2 3" key="1">
    <citation type="submission" date="2017-12" db="EMBL/GenBank/DDBJ databases">
        <title>Comparative genomics of Botrytis spp.</title>
        <authorList>
            <person name="Valero-Jimenez C.A."/>
            <person name="Tapia P."/>
            <person name="Veloso J."/>
            <person name="Silva-Moreno E."/>
            <person name="Staats M."/>
            <person name="Valdes J.H."/>
            <person name="Van Kan J.A.L."/>
        </authorList>
    </citation>
    <scope>NUCLEOTIDE SEQUENCE [LARGE SCALE GENOMIC DNA]</scope>
    <source>
        <strain evidence="2 3">Be9601</strain>
    </source>
</reference>
<dbReference type="Proteomes" id="UP000297229">
    <property type="component" value="Unassembled WGS sequence"/>
</dbReference>
<feature type="compositionally biased region" description="Low complexity" evidence="1">
    <location>
        <begin position="63"/>
        <end position="72"/>
    </location>
</feature>
<dbReference type="EMBL" id="PQXM01000075">
    <property type="protein sequence ID" value="TGO78200.1"/>
    <property type="molecule type" value="Genomic_DNA"/>
</dbReference>
<feature type="region of interest" description="Disordered" evidence="1">
    <location>
        <begin position="269"/>
        <end position="293"/>
    </location>
</feature>
<organism evidence="2 3">
    <name type="scientific">Botrytis elliptica</name>
    <dbReference type="NCBI Taxonomy" id="278938"/>
    <lineage>
        <taxon>Eukaryota</taxon>
        <taxon>Fungi</taxon>
        <taxon>Dikarya</taxon>
        <taxon>Ascomycota</taxon>
        <taxon>Pezizomycotina</taxon>
        <taxon>Leotiomycetes</taxon>
        <taxon>Helotiales</taxon>
        <taxon>Sclerotiniaceae</taxon>
        <taxon>Botrytis</taxon>
    </lineage>
</organism>
<name>A0A4Z1K2L5_9HELO</name>
<dbReference type="AlphaFoldDB" id="A0A4Z1K2L5"/>
<evidence type="ECO:0000256" key="1">
    <source>
        <dbReference type="SAM" id="MobiDB-lite"/>
    </source>
</evidence>
<keyword evidence="3" id="KW-1185">Reference proteome</keyword>
<feature type="compositionally biased region" description="Polar residues" evidence="1">
    <location>
        <begin position="115"/>
        <end position="128"/>
    </location>
</feature>
<protein>
    <submittedName>
        <fullName evidence="2">Uncharacterized protein</fullName>
    </submittedName>
</protein>
<gene>
    <name evidence="2" type="ORF">BELL_0075g00170</name>
</gene>
<feature type="compositionally biased region" description="Gly residues" evidence="1">
    <location>
        <begin position="101"/>
        <end position="113"/>
    </location>
</feature>
<evidence type="ECO:0000313" key="2">
    <source>
        <dbReference type="EMBL" id="TGO78200.1"/>
    </source>
</evidence>
<feature type="region of interest" description="Disordered" evidence="1">
    <location>
        <begin position="63"/>
        <end position="147"/>
    </location>
</feature>
<proteinExistence type="predicted"/>
<sequence length="293" mass="30308">MTIHNPPPSHNLYNAPTQPAYAVQSGNRTIPIPLGQGQGVLHGSAGIGATGGTRLGSVQNANASGGAVASSGGRTGHGGSARAASGQSAVRGVSQGRNQTHGGGNGNGNGGGASQHVNASGMQAQAQVQHPHIPSNHMNGQAQVQQQQTPVNYVHPFHHPQAHHPPPHNPMNHIQPLVGGIFGPHAPHIPHPGRTSPYIPLLSRLGPYVPRTRGARFPTPNLRGHRPAYGPPMQLPCLPVPFGFPAIGNVNARGMGLRNGGMVVNGWDSRWDGSGGDRGRGNGLRGGRDGRRR</sequence>